<sequence>MFGDKAELSNNNYITIDDMMGFTSSTVARTGSSGTKSKSSESGSPWAMSPGSMAPVTTTTTSLTATGAKRVKTTLMGPQIVTSTEKSMTSKAPRRTGSLRTPKNGKLLRKGHRKGIKGSWMK</sequence>
<feature type="compositionally biased region" description="Basic residues" evidence="1">
    <location>
        <begin position="106"/>
        <end position="116"/>
    </location>
</feature>
<keyword evidence="3" id="KW-1185">Reference proteome</keyword>
<feature type="compositionally biased region" description="Polar residues" evidence="1">
    <location>
        <begin position="80"/>
        <end position="90"/>
    </location>
</feature>
<dbReference type="EMBL" id="ML180268">
    <property type="protein sequence ID" value="THU78069.1"/>
    <property type="molecule type" value="Genomic_DNA"/>
</dbReference>
<accession>A0A4S8KQU1</accession>
<evidence type="ECO:0000313" key="3">
    <source>
        <dbReference type="Proteomes" id="UP000297245"/>
    </source>
</evidence>
<reference evidence="2 3" key="1">
    <citation type="journal article" date="2019" name="Nat. Ecol. Evol.">
        <title>Megaphylogeny resolves global patterns of mushroom evolution.</title>
        <authorList>
            <person name="Varga T."/>
            <person name="Krizsan K."/>
            <person name="Foldi C."/>
            <person name="Dima B."/>
            <person name="Sanchez-Garcia M."/>
            <person name="Sanchez-Ramirez S."/>
            <person name="Szollosi G.J."/>
            <person name="Szarkandi J.G."/>
            <person name="Papp V."/>
            <person name="Albert L."/>
            <person name="Andreopoulos W."/>
            <person name="Angelini C."/>
            <person name="Antonin V."/>
            <person name="Barry K.W."/>
            <person name="Bougher N.L."/>
            <person name="Buchanan P."/>
            <person name="Buyck B."/>
            <person name="Bense V."/>
            <person name="Catcheside P."/>
            <person name="Chovatia M."/>
            <person name="Cooper J."/>
            <person name="Damon W."/>
            <person name="Desjardin D."/>
            <person name="Finy P."/>
            <person name="Geml J."/>
            <person name="Haridas S."/>
            <person name="Hughes K."/>
            <person name="Justo A."/>
            <person name="Karasinski D."/>
            <person name="Kautmanova I."/>
            <person name="Kiss B."/>
            <person name="Kocsube S."/>
            <person name="Kotiranta H."/>
            <person name="LaButti K.M."/>
            <person name="Lechner B.E."/>
            <person name="Liimatainen K."/>
            <person name="Lipzen A."/>
            <person name="Lukacs Z."/>
            <person name="Mihaltcheva S."/>
            <person name="Morgado L.N."/>
            <person name="Niskanen T."/>
            <person name="Noordeloos M.E."/>
            <person name="Ohm R.A."/>
            <person name="Ortiz-Santana B."/>
            <person name="Ovrebo C."/>
            <person name="Racz N."/>
            <person name="Riley R."/>
            <person name="Savchenko A."/>
            <person name="Shiryaev A."/>
            <person name="Soop K."/>
            <person name="Spirin V."/>
            <person name="Szebenyi C."/>
            <person name="Tomsovsky M."/>
            <person name="Tulloss R.E."/>
            <person name="Uehling J."/>
            <person name="Grigoriev I.V."/>
            <person name="Vagvolgyi C."/>
            <person name="Papp T."/>
            <person name="Martin F.M."/>
            <person name="Miettinen O."/>
            <person name="Hibbett D.S."/>
            <person name="Nagy L.G."/>
        </authorList>
    </citation>
    <scope>NUCLEOTIDE SEQUENCE [LARGE SCALE GENOMIC DNA]</scope>
    <source>
        <strain evidence="2 3">CBS 962.96</strain>
    </source>
</reference>
<evidence type="ECO:0000313" key="2">
    <source>
        <dbReference type="EMBL" id="THU78069.1"/>
    </source>
</evidence>
<gene>
    <name evidence="2" type="ORF">K435DRAFT_811878</name>
</gene>
<feature type="region of interest" description="Disordered" evidence="1">
    <location>
        <begin position="25"/>
        <end position="122"/>
    </location>
</feature>
<name>A0A4S8KQU1_DENBC</name>
<proteinExistence type="predicted"/>
<protein>
    <submittedName>
        <fullName evidence="2">Uncharacterized protein</fullName>
    </submittedName>
</protein>
<organism evidence="2 3">
    <name type="scientific">Dendrothele bispora (strain CBS 962.96)</name>
    <dbReference type="NCBI Taxonomy" id="1314807"/>
    <lineage>
        <taxon>Eukaryota</taxon>
        <taxon>Fungi</taxon>
        <taxon>Dikarya</taxon>
        <taxon>Basidiomycota</taxon>
        <taxon>Agaricomycotina</taxon>
        <taxon>Agaricomycetes</taxon>
        <taxon>Agaricomycetidae</taxon>
        <taxon>Agaricales</taxon>
        <taxon>Agaricales incertae sedis</taxon>
        <taxon>Dendrothele</taxon>
    </lineage>
</organism>
<feature type="compositionally biased region" description="Low complexity" evidence="1">
    <location>
        <begin position="57"/>
        <end position="66"/>
    </location>
</feature>
<feature type="compositionally biased region" description="Low complexity" evidence="1">
    <location>
        <begin position="30"/>
        <end position="44"/>
    </location>
</feature>
<dbReference type="Proteomes" id="UP000297245">
    <property type="component" value="Unassembled WGS sequence"/>
</dbReference>
<dbReference type="AlphaFoldDB" id="A0A4S8KQU1"/>
<evidence type="ECO:0000256" key="1">
    <source>
        <dbReference type="SAM" id="MobiDB-lite"/>
    </source>
</evidence>